<keyword evidence="4" id="KW-1185">Reference proteome</keyword>
<dbReference type="InterPro" id="IPR050229">
    <property type="entry name" value="GlpE_sulfurtransferase"/>
</dbReference>
<dbReference type="SUPFAM" id="SSF52821">
    <property type="entry name" value="Rhodanese/Cell cycle control phosphatase"/>
    <property type="match status" value="1"/>
</dbReference>
<dbReference type="Pfam" id="PF00581">
    <property type="entry name" value="Rhodanese"/>
    <property type="match status" value="1"/>
</dbReference>
<keyword evidence="1" id="KW-0732">Signal</keyword>
<feature type="signal peptide" evidence="1">
    <location>
        <begin position="1"/>
        <end position="19"/>
    </location>
</feature>
<feature type="domain" description="Rhodanese" evidence="2">
    <location>
        <begin position="51"/>
        <end position="137"/>
    </location>
</feature>
<reference evidence="3 4" key="1">
    <citation type="submission" date="2014-08" db="EMBL/GenBank/DDBJ databases">
        <title>Porphyromonas canoris strain:OH2762 Genome sequencing.</title>
        <authorList>
            <person name="Wallis C."/>
            <person name="Deusch O."/>
            <person name="O'Flynn C."/>
            <person name="Davis I."/>
            <person name="Jospin G."/>
            <person name="Darling A.E."/>
            <person name="Coil D.A."/>
            <person name="Alexiev A."/>
            <person name="Horsfall A."/>
            <person name="Kirkwood N."/>
            <person name="Harris S."/>
            <person name="Eisen J.A."/>
        </authorList>
    </citation>
    <scope>NUCLEOTIDE SEQUENCE [LARGE SCALE GENOMIC DNA]</scope>
    <source>
        <strain evidence="4">COT-108 OH2762</strain>
    </source>
</reference>
<evidence type="ECO:0000313" key="4">
    <source>
        <dbReference type="Proteomes" id="UP000030101"/>
    </source>
</evidence>
<dbReference type="Gene3D" id="3.40.250.10">
    <property type="entry name" value="Rhodanese-like domain"/>
    <property type="match status" value="1"/>
</dbReference>
<organism evidence="3 4">
    <name type="scientific">Porphyromonas canoris</name>
    <dbReference type="NCBI Taxonomy" id="36875"/>
    <lineage>
        <taxon>Bacteria</taxon>
        <taxon>Pseudomonadati</taxon>
        <taxon>Bacteroidota</taxon>
        <taxon>Bacteroidia</taxon>
        <taxon>Bacteroidales</taxon>
        <taxon>Porphyromonadaceae</taxon>
        <taxon>Porphyromonas</taxon>
    </lineage>
</organism>
<dbReference type="EMBL" id="JQZV01000001">
    <property type="protein sequence ID" value="KGN93640.1"/>
    <property type="molecule type" value="Genomic_DNA"/>
</dbReference>
<dbReference type="RefSeq" id="WP_036788265.1">
    <property type="nucleotide sequence ID" value="NZ_JQZV01000001.1"/>
</dbReference>
<dbReference type="InterPro" id="IPR036873">
    <property type="entry name" value="Rhodanese-like_dom_sf"/>
</dbReference>
<protein>
    <recommendedName>
        <fullName evidence="2">Rhodanese domain-containing protein</fullName>
    </recommendedName>
</protein>
<proteinExistence type="predicted"/>
<name>A0ABR4XNY4_9PORP</name>
<dbReference type="CDD" id="cd00158">
    <property type="entry name" value="RHOD"/>
    <property type="match status" value="1"/>
</dbReference>
<dbReference type="PROSITE" id="PS50206">
    <property type="entry name" value="RHODANESE_3"/>
    <property type="match status" value="1"/>
</dbReference>
<gene>
    <name evidence="3" type="ORF">HQ43_00435</name>
</gene>
<evidence type="ECO:0000313" key="3">
    <source>
        <dbReference type="EMBL" id="KGN93640.1"/>
    </source>
</evidence>
<comment type="caution">
    <text evidence="3">The sequence shown here is derived from an EMBL/GenBank/DDBJ whole genome shotgun (WGS) entry which is preliminary data.</text>
</comment>
<evidence type="ECO:0000259" key="2">
    <source>
        <dbReference type="PROSITE" id="PS50206"/>
    </source>
</evidence>
<feature type="chain" id="PRO_5047483837" description="Rhodanese domain-containing protein" evidence="1">
    <location>
        <begin position="20"/>
        <end position="138"/>
    </location>
</feature>
<dbReference type="Proteomes" id="UP000030101">
    <property type="component" value="Unassembled WGS sequence"/>
</dbReference>
<dbReference type="SMART" id="SM00450">
    <property type="entry name" value="RHOD"/>
    <property type="match status" value="1"/>
</dbReference>
<sequence length="138" mass="15118">MNYKRVIAALFVVSALAVAALFVGCKSSSPQETVQTITNVEVSQLDKLLEANPNMQIVDVRTKAEYDAGFISGAILIDVTQNYFLERALKVLDPKKPVLVYCRSGGRSLRAAKMLSAKNFTIYNLNGGYTAYVAYKKG</sequence>
<dbReference type="PROSITE" id="PS51257">
    <property type="entry name" value="PROKAR_LIPOPROTEIN"/>
    <property type="match status" value="1"/>
</dbReference>
<accession>A0ABR4XNY4</accession>
<dbReference type="InterPro" id="IPR001763">
    <property type="entry name" value="Rhodanese-like_dom"/>
</dbReference>
<evidence type="ECO:0000256" key="1">
    <source>
        <dbReference type="SAM" id="SignalP"/>
    </source>
</evidence>
<dbReference type="PANTHER" id="PTHR43031">
    <property type="entry name" value="FAD-DEPENDENT OXIDOREDUCTASE"/>
    <property type="match status" value="1"/>
</dbReference>
<dbReference type="PANTHER" id="PTHR43031:SF16">
    <property type="entry name" value="OXIDOREDUCTASE"/>
    <property type="match status" value="1"/>
</dbReference>